<sequence>MKQVHAFLRRRRAIPVICYLVAFLVWLLLGAGAAVSDAMARASGRLEELTLHAADFALVDLTLTASDAESETLVTTTGDPQMILEDLSGCTVRTMRVWASYEGDAREMCLYYTTQPGEPYSQDNRVYPAQQDDGSYLYVLPRTQIVSLRLDPCSPDEGRTVTMHLSRIALNTDVGGYFIPSWYQIFCLILYPGLAAALLDWLRAIALLALARKAPSGKTASAD</sequence>
<organism evidence="1 2">
    <name type="scientific">Candidatus Gemmiger avicola</name>
    <dbReference type="NCBI Taxonomy" id="2838605"/>
    <lineage>
        <taxon>Bacteria</taxon>
        <taxon>Bacillati</taxon>
        <taxon>Bacillota</taxon>
        <taxon>Clostridia</taxon>
        <taxon>Eubacteriales</taxon>
        <taxon>Gemmiger</taxon>
    </lineage>
</organism>
<name>A0A9D2S2I3_9FIRM</name>
<dbReference type="AlphaFoldDB" id="A0A9D2S2I3"/>
<reference evidence="1" key="2">
    <citation type="submission" date="2021-04" db="EMBL/GenBank/DDBJ databases">
        <authorList>
            <person name="Gilroy R."/>
        </authorList>
    </citation>
    <scope>NUCLEOTIDE SEQUENCE</scope>
    <source>
        <strain evidence="1">ChiBcec8-13705</strain>
    </source>
</reference>
<proteinExistence type="predicted"/>
<gene>
    <name evidence="1" type="ORF">H9945_04470</name>
</gene>
<protein>
    <submittedName>
        <fullName evidence="1">Uncharacterized protein</fullName>
    </submittedName>
</protein>
<comment type="caution">
    <text evidence="1">The sequence shown here is derived from an EMBL/GenBank/DDBJ whole genome shotgun (WGS) entry which is preliminary data.</text>
</comment>
<dbReference type="EMBL" id="DWYG01000066">
    <property type="protein sequence ID" value="HJB41733.1"/>
    <property type="molecule type" value="Genomic_DNA"/>
</dbReference>
<evidence type="ECO:0000313" key="1">
    <source>
        <dbReference type="EMBL" id="HJB41733.1"/>
    </source>
</evidence>
<accession>A0A9D2S2I3</accession>
<reference evidence="1" key="1">
    <citation type="journal article" date="2021" name="PeerJ">
        <title>Extensive microbial diversity within the chicken gut microbiome revealed by metagenomics and culture.</title>
        <authorList>
            <person name="Gilroy R."/>
            <person name="Ravi A."/>
            <person name="Getino M."/>
            <person name="Pursley I."/>
            <person name="Horton D.L."/>
            <person name="Alikhan N.F."/>
            <person name="Baker D."/>
            <person name="Gharbi K."/>
            <person name="Hall N."/>
            <person name="Watson M."/>
            <person name="Adriaenssens E.M."/>
            <person name="Foster-Nyarko E."/>
            <person name="Jarju S."/>
            <person name="Secka A."/>
            <person name="Antonio M."/>
            <person name="Oren A."/>
            <person name="Chaudhuri R.R."/>
            <person name="La Ragione R."/>
            <person name="Hildebrand F."/>
            <person name="Pallen M.J."/>
        </authorList>
    </citation>
    <scope>NUCLEOTIDE SEQUENCE</scope>
    <source>
        <strain evidence="1">ChiBcec8-13705</strain>
    </source>
</reference>
<evidence type="ECO:0000313" key="2">
    <source>
        <dbReference type="Proteomes" id="UP000886803"/>
    </source>
</evidence>
<dbReference type="Proteomes" id="UP000886803">
    <property type="component" value="Unassembled WGS sequence"/>
</dbReference>